<comment type="subunit">
    <text evidence="3 12">Monomer.</text>
</comment>
<dbReference type="GO" id="GO:0004817">
    <property type="term" value="F:cysteine-tRNA ligase activity"/>
    <property type="evidence" value="ECO:0007669"/>
    <property type="project" value="UniProtKB-UniRule"/>
</dbReference>
<keyword evidence="11 12" id="KW-0030">Aminoacyl-tRNA synthetase</keyword>
<feature type="short sequence motif" description="'KMSKS' region" evidence="12">
    <location>
        <begin position="266"/>
        <end position="270"/>
    </location>
</feature>
<dbReference type="InterPro" id="IPR015273">
    <property type="entry name" value="Cys-tRNA-synt_Ia_DALR"/>
</dbReference>
<dbReference type="InterPro" id="IPR024909">
    <property type="entry name" value="Cys-tRNA/MSH_ligase"/>
</dbReference>
<dbReference type="SUPFAM" id="SSF52374">
    <property type="entry name" value="Nucleotidylyl transferase"/>
    <property type="match status" value="1"/>
</dbReference>
<accession>A0A7T0BW08</accession>
<dbReference type="InterPro" id="IPR056411">
    <property type="entry name" value="CysS_C"/>
</dbReference>
<dbReference type="Pfam" id="PF09190">
    <property type="entry name" value="DALR_2"/>
    <property type="match status" value="1"/>
</dbReference>
<dbReference type="Gene3D" id="1.20.120.1910">
    <property type="entry name" value="Cysteine-tRNA ligase, C-terminal anti-codon recognition domain"/>
    <property type="match status" value="1"/>
</dbReference>
<comment type="similarity">
    <text evidence="2 12">Belongs to the class-I aminoacyl-tRNA synthetase family.</text>
</comment>
<comment type="subcellular location">
    <subcellularLocation>
        <location evidence="1 12">Cytoplasm</location>
    </subcellularLocation>
</comment>
<dbReference type="HAMAP" id="MF_00041">
    <property type="entry name" value="Cys_tRNA_synth"/>
    <property type="match status" value="1"/>
</dbReference>
<dbReference type="Pfam" id="PF01406">
    <property type="entry name" value="tRNA-synt_1e"/>
    <property type="match status" value="1"/>
</dbReference>
<evidence type="ECO:0000313" key="14">
    <source>
        <dbReference type="EMBL" id="QPJ61959.1"/>
    </source>
</evidence>
<proteinExistence type="inferred from homology"/>
<feature type="binding site" evidence="12">
    <location>
        <position position="234"/>
    </location>
    <ligand>
        <name>Zn(2+)</name>
        <dbReference type="ChEBI" id="CHEBI:29105"/>
    </ligand>
</feature>
<evidence type="ECO:0000256" key="9">
    <source>
        <dbReference type="ARBA" id="ARBA00022840"/>
    </source>
</evidence>
<dbReference type="InterPro" id="IPR015803">
    <property type="entry name" value="Cys-tRNA-ligase"/>
</dbReference>
<evidence type="ECO:0000256" key="2">
    <source>
        <dbReference type="ARBA" id="ARBA00005594"/>
    </source>
</evidence>
<evidence type="ECO:0000256" key="7">
    <source>
        <dbReference type="ARBA" id="ARBA00022741"/>
    </source>
</evidence>
<dbReference type="InterPro" id="IPR014729">
    <property type="entry name" value="Rossmann-like_a/b/a_fold"/>
</dbReference>
<evidence type="ECO:0000259" key="13">
    <source>
        <dbReference type="SMART" id="SM00840"/>
    </source>
</evidence>
<dbReference type="EMBL" id="CP048685">
    <property type="protein sequence ID" value="QPJ61959.1"/>
    <property type="molecule type" value="Genomic_DNA"/>
</dbReference>
<dbReference type="InterPro" id="IPR009080">
    <property type="entry name" value="tRNAsynth_Ia_anticodon-bd"/>
</dbReference>
<keyword evidence="9 12" id="KW-0067">ATP-binding</keyword>
<dbReference type="GO" id="GO:0008270">
    <property type="term" value="F:zinc ion binding"/>
    <property type="evidence" value="ECO:0007669"/>
    <property type="project" value="UniProtKB-UniRule"/>
</dbReference>
<evidence type="ECO:0000313" key="15">
    <source>
        <dbReference type="Proteomes" id="UP000594688"/>
    </source>
</evidence>
<keyword evidence="10 12" id="KW-0648">Protein biosynthesis</keyword>
<comment type="cofactor">
    <cofactor evidence="12">
        <name>Zn(2+)</name>
        <dbReference type="ChEBI" id="CHEBI:29105"/>
    </cofactor>
    <text evidence="12">Binds 1 zinc ion per subunit.</text>
</comment>
<evidence type="ECO:0000256" key="3">
    <source>
        <dbReference type="ARBA" id="ARBA00011245"/>
    </source>
</evidence>
<feature type="binding site" evidence="12">
    <location>
        <position position="209"/>
    </location>
    <ligand>
        <name>Zn(2+)</name>
        <dbReference type="ChEBI" id="CHEBI:29105"/>
    </ligand>
</feature>
<evidence type="ECO:0000256" key="4">
    <source>
        <dbReference type="ARBA" id="ARBA00022490"/>
    </source>
</evidence>
<keyword evidence="7 12" id="KW-0547">Nucleotide-binding</keyword>
<evidence type="ECO:0000256" key="10">
    <source>
        <dbReference type="ARBA" id="ARBA00022917"/>
    </source>
</evidence>
<dbReference type="NCBIfam" id="TIGR00435">
    <property type="entry name" value="cysS"/>
    <property type="match status" value="1"/>
</dbReference>
<evidence type="ECO:0000256" key="6">
    <source>
        <dbReference type="ARBA" id="ARBA00022723"/>
    </source>
</evidence>
<dbReference type="PRINTS" id="PR00983">
    <property type="entry name" value="TRNASYNTHCYS"/>
</dbReference>
<dbReference type="Pfam" id="PF23493">
    <property type="entry name" value="CysS_C"/>
    <property type="match status" value="1"/>
</dbReference>
<feature type="binding site" evidence="12">
    <location>
        <position position="238"/>
    </location>
    <ligand>
        <name>Zn(2+)</name>
        <dbReference type="ChEBI" id="CHEBI:29105"/>
    </ligand>
</feature>
<keyword evidence="4 12" id="KW-0963">Cytoplasm</keyword>
<evidence type="ECO:0000256" key="8">
    <source>
        <dbReference type="ARBA" id="ARBA00022833"/>
    </source>
</evidence>
<feature type="binding site" evidence="12">
    <location>
        <position position="269"/>
    </location>
    <ligand>
        <name>ATP</name>
        <dbReference type="ChEBI" id="CHEBI:30616"/>
    </ligand>
</feature>
<protein>
    <recommendedName>
        <fullName evidence="12">Cysteine--tRNA ligase</fullName>
        <ecNumber evidence="12">6.1.1.16</ecNumber>
    </recommendedName>
    <alternativeName>
        <fullName evidence="12">Cysteinyl-tRNA synthetase</fullName>
        <shortName evidence="12">CysRS</shortName>
    </alternativeName>
</protein>
<dbReference type="InterPro" id="IPR032678">
    <property type="entry name" value="tRNA-synt_1_cat_dom"/>
</dbReference>
<dbReference type="GO" id="GO:0006423">
    <property type="term" value="P:cysteinyl-tRNA aminoacylation"/>
    <property type="evidence" value="ECO:0007669"/>
    <property type="project" value="UniProtKB-UniRule"/>
</dbReference>
<reference evidence="14 15" key="1">
    <citation type="submission" date="2020-02" db="EMBL/GenBank/DDBJ databases">
        <title>Genomic and physiological characterization of two novel Nitrospinaceae genera.</title>
        <authorList>
            <person name="Mueller A.J."/>
            <person name="Jung M.-Y."/>
            <person name="Strachan C.R."/>
            <person name="Herbold C.W."/>
            <person name="Kirkegaard R.H."/>
            <person name="Daims H."/>
        </authorList>
    </citation>
    <scope>NUCLEOTIDE SEQUENCE [LARGE SCALE GENOMIC DNA]</scope>
    <source>
        <strain evidence="14">EB</strain>
    </source>
</reference>
<dbReference type="SUPFAM" id="SSF47323">
    <property type="entry name" value="Anticodon-binding domain of a subclass of class I aminoacyl-tRNA synthetases"/>
    <property type="match status" value="1"/>
</dbReference>
<evidence type="ECO:0000256" key="1">
    <source>
        <dbReference type="ARBA" id="ARBA00004496"/>
    </source>
</evidence>
<evidence type="ECO:0000256" key="12">
    <source>
        <dbReference type="HAMAP-Rule" id="MF_00041"/>
    </source>
</evidence>
<feature type="binding site" evidence="12">
    <location>
        <position position="29"/>
    </location>
    <ligand>
        <name>Zn(2+)</name>
        <dbReference type="ChEBI" id="CHEBI:29105"/>
    </ligand>
</feature>
<dbReference type="Gene3D" id="3.40.50.620">
    <property type="entry name" value="HUPs"/>
    <property type="match status" value="1"/>
</dbReference>
<dbReference type="KEGG" id="nli:G3M70_08760"/>
<comment type="catalytic activity">
    <reaction evidence="12">
        <text>tRNA(Cys) + L-cysteine + ATP = L-cysteinyl-tRNA(Cys) + AMP + diphosphate</text>
        <dbReference type="Rhea" id="RHEA:17773"/>
        <dbReference type="Rhea" id="RHEA-COMP:9661"/>
        <dbReference type="Rhea" id="RHEA-COMP:9679"/>
        <dbReference type="ChEBI" id="CHEBI:30616"/>
        <dbReference type="ChEBI" id="CHEBI:33019"/>
        <dbReference type="ChEBI" id="CHEBI:35235"/>
        <dbReference type="ChEBI" id="CHEBI:78442"/>
        <dbReference type="ChEBI" id="CHEBI:78517"/>
        <dbReference type="ChEBI" id="CHEBI:456215"/>
        <dbReference type="EC" id="6.1.1.16"/>
    </reaction>
</comment>
<feature type="short sequence motif" description="'HIGH' region" evidence="12">
    <location>
        <begin position="31"/>
        <end position="41"/>
    </location>
</feature>
<keyword evidence="8 12" id="KW-0862">Zinc</keyword>
<organism evidence="14 15">
    <name type="scientific">Candidatus Nitronauta litoralis</name>
    <dbReference type="NCBI Taxonomy" id="2705533"/>
    <lineage>
        <taxon>Bacteria</taxon>
        <taxon>Pseudomonadati</taxon>
        <taxon>Nitrospinota/Tectimicrobiota group</taxon>
        <taxon>Nitrospinota</taxon>
        <taxon>Nitrospinia</taxon>
        <taxon>Nitrospinales</taxon>
        <taxon>Nitrospinaceae</taxon>
        <taxon>Candidatus Nitronauta</taxon>
    </lineage>
</organism>
<dbReference type="PANTHER" id="PTHR10890">
    <property type="entry name" value="CYSTEINYL-TRNA SYNTHETASE"/>
    <property type="match status" value="1"/>
</dbReference>
<evidence type="ECO:0000256" key="11">
    <source>
        <dbReference type="ARBA" id="ARBA00023146"/>
    </source>
</evidence>
<keyword evidence="5 12" id="KW-0436">Ligase</keyword>
<name>A0A7T0BW08_9BACT</name>
<dbReference type="GO" id="GO:0005829">
    <property type="term" value="C:cytosol"/>
    <property type="evidence" value="ECO:0007669"/>
    <property type="project" value="TreeGrafter"/>
</dbReference>
<dbReference type="Proteomes" id="UP000594688">
    <property type="component" value="Chromosome"/>
</dbReference>
<dbReference type="CDD" id="cd00672">
    <property type="entry name" value="CysRS_core"/>
    <property type="match status" value="1"/>
</dbReference>
<feature type="domain" description="Cysteinyl-tRNA synthetase class Ia DALR" evidence="13">
    <location>
        <begin position="348"/>
        <end position="415"/>
    </location>
</feature>
<dbReference type="SMART" id="SM00840">
    <property type="entry name" value="DALR_2"/>
    <property type="match status" value="1"/>
</dbReference>
<dbReference type="FunFam" id="3.40.50.620:FF:000009">
    <property type="entry name" value="Cysteine--tRNA ligase"/>
    <property type="match status" value="1"/>
</dbReference>
<dbReference type="GO" id="GO:0005524">
    <property type="term" value="F:ATP binding"/>
    <property type="evidence" value="ECO:0007669"/>
    <property type="project" value="UniProtKB-UniRule"/>
</dbReference>
<dbReference type="PANTHER" id="PTHR10890:SF3">
    <property type="entry name" value="CYSTEINE--TRNA LIGASE, CYTOPLASMIC"/>
    <property type="match status" value="1"/>
</dbReference>
<dbReference type="EC" id="6.1.1.16" evidence="12"/>
<keyword evidence="6 12" id="KW-0479">Metal-binding</keyword>
<dbReference type="AlphaFoldDB" id="A0A7T0BW08"/>
<gene>
    <name evidence="12" type="primary">cysS</name>
    <name evidence="14" type="ORF">G3M70_08760</name>
</gene>
<evidence type="ECO:0000256" key="5">
    <source>
        <dbReference type="ARBA" id="ARBA00022598"/>
    </source>
</evidence>
<sequence>MALRIFNTQTGQKEPFQPIREDKVGMYVCGVTVYDLCHIGHARSAIVFDTIYRYLKYKGYPVTYVRNFTDIDDKIIKRANEEGIGWQEVTEKYIAAFYEDMDRLNILRPDVEPKATDHIQEMLDLINGLIAKDRAYEVEGDVYFAVRAFPEYGKLSGKNVDDLRSGARVEVDDRKRDPLDFALWKKSKEGEPFWESPWGCGRPGWHIECSAMSEKYLGNYFDIHGGGKDLVFPHHENEIAQSCGCSGEPFVKTWLHNGFVNINQEKMSKSLGNFFTIRDLLEKFHPEVLRLFLLTNHYRGPIDFADSYLDEAIKMLDRFYELYSWMEENRQLATIPPTPDADAKIKSLFDEAMDDDFNAAAALGHMNEELRRLNKLCSELPSDSQDWTAFDRDAAGLFAVGQLVGLFHRSPGTYREESLALKTSGQDHDTEKIETLVEEREAARKAKNWAEADRLRDELDALGVVLKDTPKGPTWTLK</sequence>